<keyword evidence="8 9" id="KW-0472">Membrane</keyword>
<evidence type="ECO:0000256" key="6">
    <source>
        <dbReference type="ARBA" id="ARBA00022989"/>
    </source>
</evidence>
<evidence type="ECO:0000313" key="12">
    <source>
        <dbReference type="EMBL" id="CAE0242476.1"/>
    </source>
</evidence>
<evidence type="ECO:0000256" key="2">
    <source>
        <dbReference type="ARBA" id="ARBA00008473"/>
    </source>
</evidence>
<name>A0A7S3D056_9EUKA</name>
<dbReference type="GO" id="GO:0005797">
    <property type="term" value="C:Golgi medial cisterna"/>
    <property type="evidence" value="ECO:0007669"/>
    <property type="project" value="TreeGrafter"/>
</dbReference>
<dbReference type="AlphaFoldDB" id="A0A7S3D056"/>
<reference evidence="12" key="1">
    <citation type="submission" date="2021-01" db="EMBL/GenBank/DDBJ databases">
        <authorList>
            <person name="Corre E."/>
            <person name="Pelletier E."/>
            <person name="Niang G."/>
            <person name="Scheremetjew M."/>
            <person name="Finn R."/>
            <person name="Kale V."/>
            <person name="Holt S."/>
            <person name="Cochrane G."/>
            <person name="Meng A."/>
            <person name="Brown T."/>
            <person name="Cohen L."/>
        </authorList>
    </citation>
    <scope>NUCLEOTIDE SEQUENCE</scope>
    <source>
        <strain evidence="12">NIES-2562</strain>
    </source>
</reference>
<dbReference type="GO" id="GO:0000139">
    <property type="term" value="C:Golgi membrane"/>
    <property type="evidence" value="ECO:0007669"/>
    <property type="project" value="UniProtKB-SubCell"/>
</dbReference>
<keyword evidence="7 9" id="KW-0333">Golgi apparatus</keyword>
<keyword evidence="3 9" id="KW-0813">Transport</keyword>
<evidence type="ECO:0000256" key="4">
    <source>
        <dbReference type="ARBA" id="ARBA00022692"/>
    </source>
</evidence>
<dbReference type="EMBL" id="HBIB01007504">
    <property type="protein sequence ID" value="CAE0242475.1"/>
    <property type="molecule type" value="Transcribed_RNA"/>
</dbReference>
<evidence type="ECO:0000256" key="8">
    <source>
        <dbReference type="ARBA" id="ARBA00023136"/>
    </source>
</evidence>
<dbReference type="GO" id="GO:0005801">
    <property type="term" value="C:cis-Golgi network"/>
    <property type="evidence" value="ECO:0007669"/>
    <property type="project" value="InterPro"/>
</dbReference>
<keyword evidence="6 10" id="KW-1133">Transmembrane helix</keyword>
<dbReference type="GO" id="GO:0006888">
    <property type="term" value="P:endoplasmic reticulum to Golgi vesicle-mediated transport"/>
    <property type="evidence" value="ECO:0007669"/>
    <property type="project" value="InterPro"/>
</dbReference>
<comment type="subcellular location">
    <subcellularLocation>
        <location evidence="1">Golgi apparatus membrane</location>
        <topology evidence="1">Single-pass type IV membrane protein</topology>
    </subcellularLocation>
</comment>
<feature type="transmembrane region" description="Helical" evidence="10">
    <location>
        <begin position="206"/>
        <end position="224"/>
    </location>
</feature>
<evidence type="ECO:0000256" key="7">
    <source>
        <dbReference type="ARBA" id="ARBA00023034"/>
    </source>
</evidence>
<evidence type="ECO:0000256" key="10">
    <source>
        <dbReference type="SAM" id="Phobius"/>
    </source>
</evidence>
<protein>
    <recommendedName>
        <fullName evidence="9">Golgi SNAP receptor complex member 1</fullName>
    </recommendedName>
</protein>
<accession>A0A7S3D056</accession>
<evidence type="ECO:0000256" key="9">
    <source>
        <dbReference type="PIRNR" id="PIRNR027109"/>
    </source>
</evidence>
<comment type="function">
    <text evidence="9">Involved in transport from the ER to the Golgi apparatus as well as in intra-Golgi transport. It belongs to a super-family of proteins called t-SNAREs or soluble NSF (N-ethylmaleimide-sensitive factor) attachment protein receptor.</text>
</comment>
<evidence type="ECO:0000256" key="3">
    <source>
        <dbReference type="ARBA" id="ARBA00022448"/>
    </source>
</evidence>
<keyword evidence="5 9" id="KW-0653">Protein transport</keyword>
<dbReference type="GO" id="GO:0031201">
    <property type="term" value="C:SNARE complex"/>
    <property type="evidence" value="ECO:0007669"/>
    <property type="project" value="TreeGrafter"/>
</dbReference>
<gene>
    <name evidence="11" type="ORF">PBIL07802_LOCUS4640</name>
    <name evidence="12" type="ORF">PBIL07802_LOCUS4641</name>
</gene>
<dbReference type="GO" id="GO:0048219">
    <property type="term" value="P:inter-Golgi cisterna vesicle-mediated transport"/>
    <property type="evidence" value="ECO:0007669"/>
    <property type="project" value="TreeGrafter"/>
</dbReference>
<evidence type="ECO:0000313" key="11">
    <source>
        <dbReference type="EMBL" id="CAE0242475.1"/>
    </source>
</evidence>
<dbReference type="PANTHER" id="PTHR21094">
    <property type="entry name" value="GOS-28 SNARE- RELATED"/>
    <property type="match status" value="1"/>
</dbReference>
<dbReference type="GO" id="GO:0005484">
    <property type="term" value="F:SNAP receptor activity"/>
    <property type="evidence" value="ECO:0007669"/>
    <property type="project" value="TreeGrafter"/>
</dbReference>
<evidence type="ECO:0000256" key="5">
    <source>
        <dbReference type="ARBA" id="ARBA00022927"/>
    </source>
</evidence>
<sequence length="226" mass="25336">MEDTTTFDNLRQRAQALEKEVEGKLSAFSRVSQSVTSLLSSPDPEALTSNDRVVETAEGELAELLAQLQQLDEQMSPTSSTPAHTRQLQRHRELCLSFTREFRKIKTNITTARENAEIFNTVRGDMRDGERTNRNDILLRERSSIQNSQRSTAATLEQAVGARESLGHQRQTFTSITSRMSHLAQTLPGVNNLIGAISKKKNKDSIILAVVIASCTLFCLLYWLNK</sequence>
<dbReference type="PIRSF" id="PIRSF027109">
    <property type="entry name" value="Golgi_SNARE"/>
    <property type="match status" value="1"/>
</dbReference>
<proteinExistence type="inferred from homology"/>
<evidence type="ECO:0000256" key="1">
    <source>
        <dbReference type="ARBA" id="ARBA00004409"/>
    </source>
</evidence>
<keyword evidence="9" id="KW-0931">ER-Golgi transport</keyword>
<keyword evidence="4 10" id="KW-0812">Transmembrane</keyword>
<dbReference type="GO" id="GO:0015031">
    <property type="term" value="P:protein transport"/>
    <property type="evidence" value="ECO:0007669"/>
    <property type="project" value="UniProtKB-KW"/>
</dbReference>
<comment type="subunit">
    <text evidence="9">Component of several multiprotein Golgi SNARE complexes.</text>
</comment>
<comment type="similarity">
    <text evidence="2 9">Belongs to the GOSR1 family.</text>
</comment>
<dbReference type="InterPro" id="IPR023601">
    <property type="entry name" value="Golgi_SNAP_su1"/>
</dbReference>
<organism evidence="12">
    <name type="scientific">Palpitomonas bilix</name>
    <dbReference type="NCBI Taxonomy" id="652834"/>
    <lineage>
        <taxon>Eukaryota</taxon>
        <taxon>Eukaryota incertae sedis</taxon>
    </lineage>
</organism>
<dbReference type="EMBL" id="HBIB01007505">
    <property type="protein sequence ID" value="CAE0242476.1"/>
    <property type="molecule type" value="Transcribed_RNA"/>
</dbReference>
<dbReference type="PANTHER" id="PTHR21094:SF2">
    <property type="entry name" value="GOLGI SNAP RECEPTOR COMPLEX MEMBER 1"/>
    <property type="match status" value="1"/>
</dbReference>
<dbReference type="GO" id="GO:0006906">
    <property type="term" value="P:vesicle fusion"/>
    <property type="evidence" value="ECO:0007669"/>
    <property type="project" value="TreeGrafter"/>
</dbReference>
<dbReference type="Pfam" id="PF12352">
    <property type="entry name" value="V-SNARE_C"/>
    <property type="match status" value="1"/>
</dbReference>